<dbReference type="Pfam" id="PF00218">
    <property type="entry name" value="IGPS"/>
    <property type="match status" value="1"/>
</dbReference>
<evidence type="ECO:0000256" key="1">
    <source>
        <dbReference type="ARBA" id="ARBA00001633"/>
    </source>
</evidence>
<evidence type="ECO:0000256" key="6">
    <source>
        <dbReference type="ARBA" id="ARBA00023141"/>
    </source>
</evidence>
<dbReference type="InterPro" id="IPR011060">
    <property type="entry name" value="RibuloseP-bd_barrel"/>
</dbReference>
<evidence type="ECO:0000256" key="4">
    <source>
        <dbReference type="ARBA" id="ARBA00022793"/>
    </source>
</evidence>
<evidence type="ECO:0000256" key="7">
    <source>
        <dbReference type="ARBA" id="ARBA00023239"/>
    </source>
</evidence>
<keyword evidence="5 8" id="KW-0822">Tryptophan biosynthesis</keyword>
<comment type="similarity">
    <text evidence="8">Belongs to the TrpC family.</text>
</comment>
<dbReference type="SUPFAM" id="SSF51366">
    <property type="entry name" value="Ribulose-phoshate binding barrel"/>
    <property type="match status" value="1"/>
</dbReference>
<dbReference type="GO" id="GO:0004425">
    <property type="term" value="F:indole-3-glycerol-phosphate synthase activity"/>
    <property type="evidence" value="ECO:0007669"/>
    <property type="project" value="UniProtKB-EC"/>
</dbReference>
<dbReference type="CDD" id="cd00331">
    <property type="entry name" value="IGPS"/>
    <property type="match status" value="1"/>
</dbReference>
<evidence type="ECO:0000313" key="11">
    <source>
        <dbReference type="Proteomes" id="UP000717534"/>
    </source>
</evidence>
<keyword evidence="11" id="KW-1185">Reference proteome</keyword>
<dbReference type="PANTHER" id="PTHR22854">
    <property type="entry name" value="TRYPTOPHAN BIOSYNTHESIS PROTEIN"/>
    <property type="match status" value="1"/>
</dbReference>
<keyword evidence="7 8" id="KW-0456">Lyase</keyword>
<dbReference type="EC" id="4.1.1.48" evidence="8"/>
<reference evidence="10 11" key="1">
    <citation type="submission" date="2021-02" db="EMBL/GenBank/DDBJ databases">
        <title>Activity-based single-cell genomes from oceanic crustal fluid captures similar information to metagenomic and metatranscriptomic surveys with orders of magnitude less sampling.</title>
        <authorList>
            <person name="D'Angelo T.S."/>
            <person name="Orcutt B.N."/>
        </authorList>
    </citation>
    <scope>NUCLEOTIDE SEQUENCE [LARGE SCALE GENOMIC DNA]</scope>
    <source>
        <strain evidence="10">AH-315-G02</strain>
    </source>
</reference>
<dbReference type="InterPro" id="IPR013785">
    <property type="entry name" value="Aldolase_TIM"/>
</dbReference>
<accession>A0ABS3AX34</accession>
<dbReference type="Gene3D" id="3.20.20.70">
    <property type="entry name" value="Aldolase class I"/>
    <property type="match status" value="1"/>
</dbReference>
<name>A0ABS3AX34_9BACT</name>
<keyword evidence="3 8" id="KW-0028">Amino-acid biosynthesis</keyword>
<dbReference type="Proteomes" id="UP000717534">
    <property type="component" value="Unassembled WGS sequence"/>
</dbReference>
<evidence type="ECO:0000256" key="3">
    <source>
        <dbReference type="ARBA" id="ARBA00022605"/>
    </source>
</evidence>
<gene>
    <name evidence="8 10" type="primary">trpC</name>
    <name evidence="10" type="ORF">JYU06_00025</name>
</gene>
<organism evidence="10 11">
    <name type="scientific">Desulfotalea psychrophila</name>
    <dbReference type="NCBI Taxonomy" id="84980"/>
    <lineage>
        <taxon>Bacteria</taxon>
        <taxon>Pseudomonadati</taxon>
        <taxon>Thermodesulfobacteriota</taxon>
        <taxon>Desulfobulbia</taxon>
        <taxon>Desulfobulbales</taxon>
        <taxon>Desulfocapsaceae</taxon>
        <taxon>Desulfotalea</taxon>
    </lineage>
</organism>
<feature type="domain" description="Indole-3-glycerol phosphate synthase" evidence="9">
    <location>
        <begin position="5"/>
        <end position="253"/>
    </location>
</feature>
<evidence type="ECO:0000256" key="5">
    <source>
        <dbReference type="ARBA" id="ARBA00022822"/>
    </source>
</evidence>
<evidence type="ECO:0000313" key="10">
    <source>
        <dbReference type="EMBL" id="MBN4067900.1"/>
    </source>
</evidence>
<sequence length="264" mass="28849">MAHILDIIVARKKEEVIALKKNGVQIPKPFADRNIPPPRGFRKTLIDYSGVAIIAEAKKASPSKGLICPNFDPVQIAKEYEKNGAQAISVLTDVDFFQGSLLYLLQARENVGLPVLRKEFIIDPLQIEEAHICGADAILLMASILDAYQLKDFMAQAEEYSIDCLVEVHDEEELDTVLGTNANLIGINNRNLKDFSMDTETTFRLKKRIPDTIAVVGESGLKTAEDIQKLGNAGVCAALIGETLMRGKNGGNSLQGLRATGETK</sequence>
<evidence type="ECO:0000256" key="2">
    <source>
        <dbReference type="ARBA" id="ARBA00004696"/>
    </source>
</evidence>
<comment type="pathway">
    <text evidence="2 8">Amino-acid biosynthesis; L-tryptophan biosynthesis; L-tryptophan from chorismate: step 4/5.</text>
</comment>
<evidence type="ECO:0000259" key="9">
    <source>
        <dbReference type="Pfam" id="PF00218"/>
    </source>
</evidence>
<protein>
    <recommendedName>
        <fullName evidence="8">Indole-3-glycerol phosphate synthase</fullName>
        <shortName evidence="8">IGPS</shortName>
        <ecNumber evidence="8">4.1.1.48</ecNumber>
    </recommendedName>
</protein>
<evidence type="ECO:0000256" key="8">
    <source>
        <dbReference type="HAMAP-Rule" id="MF_00134"/>
    </source>
</evidence>
<dbReference type="EMBL" id="JAFITO010000001">
    <property type="protein sequence ID" value="MBN4067900.1"/>
    <property type="molecule type" value="Genomic_DNA"/>
</dbReference>
<keyword evidence="4 8" id="KW-0210">Decarboxylase</keyword>
<dbReference type="InterPro" id="IPR013798">
    <property type="entry name" value="Indole-3-glycerol_P_synth_dom"/>
</dbReference>
<dbReference type="HAMAP" id="MF_00134_B">
    <property type="entry name" value="IGPS_B"/>
    <property type="match status" value="1"/>
</dbReference>
<dbReference type="InterPro" id="IPR045186">
    <property type="entry name" value="Indole-3-glycerol_P_synth"/>
</dbReference>
<keyword evidence="6 8" id="KW-0057">Aromatic amino acid biosynthesis</keyword>
<dbReference type="PANTHER" id="PTHR22854:SF2">
    <property type="entry name" value="INDOLE-3-GLYCEROL-PHOSPHATE SYNTHASE"/>
    <property type="match status" value="1"/>
</dbReference>
<dbReference type="NCBIfam" id="NF001377">
    <property type="entry name" value="PRK00278.2-4"/>
    <property type="match status" value="1"/>
</dbReference>
<proteinExistence type="inferred from homology"/>
<comment type="caution">
    <text evidence="10">The sequence shown here is derived from an EMBL/GenBank/DDBJ whole genome shotgun (WGS) entry which is preliminary data.</text>
</comment>
<comment type="catalytic activity">
    <reaction evidence="1 8">
        <text>1-(2-carboxyphenylamino)-1-deoxy-D-ribulose 5-phosphate + H(+) = (1S,2R)-1-C-(indol-3-yl)glycerol 3-phosphate + CO2 + H2O</text>
        <dbReference type="Rhea" id="RHEA:23476"/>
        <dbReference type="ChEBI" id="CHEBI:15377"/>
        <dbReference type="ChEBI" id="CHEBI:15378"/>
        <dbReference type="ChEBI" id="CHEBI:16526"/>
        <dbReference type="ChEBI" id="CHEBI:58613"/>
        <dbReference type="ChEBI" id="CHEBI:58866"/>
        <dbReference type="EC" id="4.1.1.48"/>
    </reaction>
</comment>